<evidence type="ECO:0000313" key="1">
    <source>
        <dbReference type="EMBL" id="MPC15349.1"/>
    </source>
</evidence>
<dbReference type="EMBL" id="VSRR010000420">
    <property type="protein sequence ID" value="MPC15349.1"/>
    <property type="molecule type" value="Genomic_DNA"/>
</dbReference>
<sequence length="64" mass="7111">MCISIEGVKEYRTGENNAMADFRLPQKRHPVIPAHFSATRWSARLHATRRAGFANLSGNGPSVM</sequence>
<dbReference type="Proteomes" id="UP000324222">
    <property type="component" value="Unassembled WGS sequence"/>
</dbReference>
<protein>
    <submittedName>
        <fullName evidence="1">Uncharacterized protein</fullName>
    </submittedName>
</protein>
<keyword evidence="2" id="KW-1185">Reference proteome</keyword>
<reference evidence="1 2" key="1">
    <citation type="submission" date="2019-05" db="EMBL/GenBank/DDBJ databases">
        <title>Another draft genome of Portunus trituberculatus and its Hox gene families provides insights of decapod evolution.</title>
        <authorList>
            <person name="Jeong J.-H."/>
            <person name="Song I."/>
            <person name="Kim S."/>
            <person name="Choi T."/>
            <person name="Kim D."/>
            <person name="Ryu S."/>
            <person name="Kim W."/>
        </authorList>
    </citation>
    <scope>NUCLEOTIDE SEQUENCE [LARGE SCALE GENOMIC DNA]</scope>
    <source>
        <tissue evidence="1">Muscle</tissue>
    </source>
</reference>
<organism evidence="1 2">
    <name type="scientific">Portunus trituberculatus</name>
    <name type="common">Swimming crab</name>
    <name type="synonym">Neptunus trituberculatus</name>
    <dbReference type="NCBI Taxonomy" id="210409"/>
    <lineage>
        <taxon>Eukaryota</taxon>
        <taxon>Metazoa</taxon>
        <taxon>Ecdysozoa</taxon>
        <taxon>Arthropoda</taxon>
        <taxon>Crustacea</taxon>
        <taxon>Multicrustacea</taxon>
        <taxon>Malacostraca</taxon>
        <taxon>Eumalacostraca</taxon>
        <taxon>Eucarida</taxon>
        <taxon>Decapoda</taxon>
        <taxon>Pleocyemata</taxon>
        <taxon>Brachyura</taxon>
        <taxon>Eubrachyura</taxon>
        <taxon>Portunoidea</taxon>
        <taxon>Portunidae</taxon>
        <taxon>Portuninae</taxon>
        <taxon>Portunus</taxon>
    </lineage>
</organism>
<accession>A0A5B7D0Z4</accession>
<name>A0A5B7D0Z4_PORTR</name>
<proteinExistence type="predicted"/>
<gene>
    <name evidence="1" type="ORF">E2C01_008136</name>
</gene>
<comment type="caution">
    <text evidence="1">The sequence shown here is derived from an EMBL/GenBank/DDBJ whole genome shotgun (WGS) entry which is preliminary data.</text>
</comment>
<evidence type="ECO:0000313" key="2">
    <source>
        <dbReference type="Proteomes" id="UP000324222"/>
    </source>
</evidence>
<dbReference type="AlphaFoldDB" id="A0A5B7D0Z4"/>